<dbReference type="InterPro" id="IPR051397">
    <property type="entry name" value="Zn-ADH-like_protein"/>
</dbReference>
<dbReference type="AlphaFoldDB" id="A0A2N9HZM2"/>
<feature type="domain" description="Enoyl reductase (ER)" evidence="1">
    <location>
        <begin position="88"/>
        <end position="326"/>
    </location>
</feature>
<dbReference type="InterPro" id="IPR011032">
    <property type="entry name" value="GroES-like_sf"/>
</dbReference>
<proteinExistence type="predicted"/>
<dbReference type="Pfam" id="PF00107">
    <property type="entry name" value="ADH_zinc_N"/>
    <property type="match status" value="1"/>
</dbReference>
<dbReference type="InterPro" id="IPR013149">
    <property type="entry name" value="ADH-like_C"/>
</dbReference>
<gene>
    <name evidence="2" type="ORF">FSB_LOCUS45460</name>
</gene>
<dbReference type="Gene3D" id="3.90.180.10">
    <property type="entry name" value="Medium-chain alcohol dehydrogenases, catalytic domain"/>
    <property type="match status" value="1"/>
</dbReference>
<dbReference type="GO" id="GO:0005739">
    <property type="term" value="C:mitochondrion"/>
    <property type="evidence" value="ECO:0007669"/>
    <property type="project" value="TreeGrafter"/>
</dbReference>
<evidence type="ECO:0000259" key="1">
    <source>
        <dbReference type="SMART" id="SM00829"/>
    </source>
</evidence>
<reference evidence="2" key="1">
    <citation type="submission" date="2018-02" db="EMBL/GenBank/DDBJ databases">
        <authorList>
            <person name="Cohen D.B."/>
            <person name="Kent A.D."/>
        </authorList>
    </citation>
    <scope>NUCLEOTIDE SEQUENCE</scope>
</reference>
<dbReference type="GO" id="GO:0016491">
    <property type="term" value="F:oxidoreductase activity"/>
    <property type="evidence" value="ECO:0007669"/>
    <property type="project" value="InterPro"/>
</dbReference>
<dbReference type="InterPro" id="IPR013154">
    <property type="entry name" value="ADH-like_N"/>
</dbReference>
<accession>A0A2N9HZM2</accession>
<dbReference type="InterPro" id="IPR020843">
    <property type="entry name" value="ER"/>
</dbReference>
<dbReference type="SUPFAM" id="SSF51735">
    <property type="entry name" value="NAD(P)-binding Rossmann-fold domains"/>
    <property type="match status" value="1"/>
</dbReference>
<dbReference type="SMART" id="SM00829">
    <property type="entry name" value="PKS_ER"/>
    <property type="match status" value="1"/>
</dbReference>
<dbReference type="Gene3D" id="3.40.50.720">
    <property type="entry name" value="NAD(P)-binding Rossmann-like Domain"/>
    <property type="match status" value="1"/>
</dbReference>
<dbReference type="Pfam" id="PF08240">
    <property type="entry name" value="ADH_N"/>
    <property type="match status" value="1"/>
</dbReference>
<dbReference type="PANTHER" id="PTHR43677:SF3">
    <property type="entry name" value="PROSTAGLANDIN REDUCTASE 3"/>
    <property type="match status" value="1"/>
</dbReference>
<dbReference type="InterPro" id="IPR036291">
    <property type="entry name" value="NAD(P)-bd_dom_sf"/>
</dbReference>
<name>A0A2N9HZM2_FAGSY</name>
<dbReference type="PANTHER" id="PTHR43677">
    <property type="entry name" value="SHORT-CHAIN DEHYDROGENASE/REDUCTASE"/>
    <property type="match status" value="1"/>
</dbReference>
<dbReference type="SUPFAM" id="SSF50129">
    <property type="entry name" value="GroES-like"/>
    <property type="match status" value="1"/>
</dbReference>
<evidence type="ECO:0000313" key="2">
    <source>
        <dbReference type="EMBL" id="SPD17578.1"/>
    </source>
</evidence>
<organism evidence="2">
    <name type="scientific">Fagus sylvatica</name>
    <name type="common">Beechnut</name>
    <dbReference type="NCBI Taxonomy" id="28930"/>
    <lineage>
        <taxon>Eukaryota</taxon>
        <taxon>Viridiplantae</taxon>
        <taxon>Streptophyta</taxon>
        <taxon>Embryophyta</taxon>
        <taxon>Tracheophyta</taxon>
        <taxon>Spermatophyta</taxon>
        <taxon>Magnoliopsida</taxon>
        <taxon>eudicotyledons</taxon>
        <taxon>Gunneridae</taxon>
        <taxon>Pentapetalae</taxon>
        <taxon>rosids</taxon>
        <taxon>fabids</taxon>
        <taxon>Fagales</taxon>
        <taxon>Fagaceae</taxon>
        <taxon>Fagus</taxon>
    </lineage>
</organism>
<protein>
    <recommendedName>
        <fullName evidence="1">Enoyl reductase (ER) domain-containing protein</fullName>
    </recommendedName>
</protein>
<sequence>MLGEGLLGLTVPLCPLGRLLTYLAGCDSNAIEGFGFPHCTPVGFQLRWSKAQSNKWSQSQGHGFDSQERHVVRGGGDCGDEMVKGPIQHIPTLENLLRIQRRDSAGYGELNGMGVNFSSGRYFSGSDKDQSSSLPFDAGFEAVGIIAAVGDSVTNLKIGTPAAVMTFGSYAEFIMVPSKHVLPVARPDPEVVAMLTSGLTASIALEKAGQMESGNVVLVTAAAGGTGQFAVQLAKLAGNTVVATCGGEEKAMLLKNLGVDRVIDYRAEDIKTVVGNQWIIYCFIVKWCERCGILFFALLGCLGSSQQLHEMGVLSKIWNILLAKSLNVSWDPCMIGPVLGAFARLIL</sequence>
<dbReference type="EMBL" id="OIVN01004458">
    <property type="protein sequence ID" value="SPD17578.1"/>
    <property type="molecule type" value="Genomic_DNA"/>
</dbReference>